<feature type="region of interest" description="Disordered" evidence="4">
    <location>
        <begin position="195"/>
        <end position="221"/>
    </location>
</feature>
<dbReference type="EMBL" id="WIWV01000024">
    <property type="protein sequence ID" value="KAF7717650.1"/>
    <property type="molecule type" value="Genomic_DNA"/>
</dbReference>
<feature type="binding site" evidence="2">
    <location>
        <position position="604"/>
    </location>
    <ligand>
        <name>substrate</name>
    </ligand>
</feature>
<dbReference type="InterPro" id="IPR010347">
    <property type="entry name" value="Tdp1"/>
</dbReference>
<feature type="compositionally biased region" description="Polar residues" evidence="4">
    <location>
        <begin position="203"/>
        <end position="213"/>
    </location>
</feature>
<feature type="compositionally biased region" description="Polar residues" evidence="4">
    <location>
        <begin position="138"/>
        <end position="149"/>
    </location>
</feature>
<dbReference type="GO" id="GO:0006281">
    <property type="term" value="P:DNA repair"/>
    <property type="evidence" value="ECO:0007669"/>
    <property type="project" value="InterPro"/>
</dbReference>
<evidence type="ECO:0000313" key="5">
    <source>
        <dbReference type="EMBL" id="KAF7717650.1"/>
    </source>
</evidence>
<reference evidence="5" key="1">
    <citation type="journal article" date="2020" name="Front. Microbiol.">
        <title>Gene regulatory networks of Penicillium echinulatum 2HH and Penicillium oxalicum 114-2 inferred by a computational biology approach.</title>
        <authorList>
            <person name="Lenz A.R."/>
            <person name="Galan-Vasquez E."/>
            <person name="Balbinot E."/>
            <person name="De Abreu F.P."/>
            <person name="De Oliveira N.S."/>
            <person name="Da Rosa L.O."/>
            <person name="De Avila E Silva S."/>
            <person name="Camassola M."/>
            <person name="Dillon A.J.P."/>
            <person name="Perez-Rueda E."/>
        </authorList>
    </citation>
    <scope>NUCLEOTIDE SEQUENCE</scope>
    <source>
        <strain evidence="5">S1M29</strain>
    </source>
</reference>
<dbReference type="OrthoDB" id="47785at2759"/>
<dbReference type="Pfam" id="PF06087">
    <property type="entry name" value="Tyr-DNA_phospho"/>
    <property type="match status" value="1"/>
</dbReference>
<dbReference type="GO" id="GO:0003697">
    <property type="term" value="F:single-stranded DNA binding"/>
    <property type="evidence" value="ECO:0007669"/>
    <property type="project" value="TreeGrafter"/>
</dbReference>
<proteinExistence type="predicted"/>
<feature type="site" description="Interaction with DNA" evidence="3">
    <location>
        <position position="634"/>
    </location>
</feature>
<dbReference type="AlphaFoldDB" id="A0A8J8W8E5"/>
<protein>
    <recommendedName>
        <fullName evidence="7">PLD phosphodiesterase domain-containing protein</fullName>
    </recommendedName>
</protein>
<feature type="binding site" evidence="2">
    <location>
        <position position="360"/>
    </location>
    <ligand>
        <name>substrate</name>
    </ligand>
</feature>
<feature type="region of interest" description="Disordered" evidence="4">
    <location>
        <begin position="154"/>
        <end position="173"/>
    </location>
</feature>
<feature type="active site" description="Proton donor/acceptor" evidence="1">
    <location>
        <position position="602"/>
    </location>
</feature>
<dbReference type="Gene3D" id="3.30.870.10">
    <property type="entry name" value="Endonuclease Chain A"/>
    <property type="match status" value="2"/>
</dbReference>
<dbReference type="GO" id="GO:0005634">
    <property type="term" value="C:nucleus"/>
    <property type="evidence" value="ECO:0007669"/>
    <property type="project" value="InterPro"/>
</dbReference>
<evidence type="ECO:0000313" key="6">
    <source>
        <dbReference type="Proteomes" id="UP000631181"/>
    </source>
</evidence>
<evidence type="ECO:0008006" key="7">
    <source>
        <dbReference type="Google" id="ProtNLM"/>
    </source>
</evidence>
<feature type="compositionally biased region" description="Low complexity" evidence="4">
    <location>
        <begin position="27"/>
        <end position="36"/>
    </location>
</feature>
<keyword evidence="6" id="KW-1185">Reference proteome</keyword>
<comment type="caution">
    <text evidence="5">The sequence shown here is derived from an EMBL/GenBank/DDBJ whole genome shotgun (WGS) entry which is preliminary data.</text>
</comment>
<dbReference type="PANTHER" id="PTHR12415:SF4">
    <property type="entry name" value="TYROSYL-DNA PHOSPHODIESTERASE DOMAIN-CONTAINING PROTEIN"/>
    <property type="match status" value="1"/>
</dbReference>
<feature type="region of interest" description="Disordered" evidence="4">
    <location>
        <begin position="20"/>
        <end position="149"/>
    </location>
</feature>
<dbReference type="PANTHER" id="PTHR12415">
    <property type="entry name" value="TYROSYL-DNA PHOSPHODIESTERASE 1"/>
    <property type="match status" value="1"/>
</dbReference>
<dbReference type="CDD" id="cd09122">
    <property type="entry name" value="PLDc_Tdp1_1"/>
    <property type="match status" value="1"/>
</dbReference>
<dbReference type="SUPFAM" id="SSF56024">
    <property type="entry name" value="Phospholipase D/nuclease"/>
    <property type="match status" value="2"/>
</dbReference>
<dbReference type="GO" id="GO:0003690">
    <property type="term" value="F:double-stranded DNA binding"/>
    <property type="evidence" value="ECO:0007669"/>
    <property type="project" value="TreeGrafter"/>
</dbReference>
<gene>
    <name evidence="5" type="ORF">PECM_003916</name>
</gene>
<feature type="active site" description="Nucleophile" evidence="1">
    <location>
        <position position="358"/>
    </location>
</feature>
<organism evidence="5 6">
    <name type="scientific">Penicillium ucsense</name>
    <dbReference type="NCBI Taxonomy" id="2839758"/>
    <lineage>
        <taxon>Eukaryota</taxon>
        <taxon>Fungi</taxon>
        <taxon>Dikarya</taxon>
        <taxon>Ascomycota</taxon>
        <taxon>Pezizomycotina</taxon>
        <taxon>Eurotiomycetes</taxon>
        <taxon>Eurotiomycetidae</taxon>
        <taxon>Eurotiales</taxon>
        <taxon>Aspergillaceae</taxon>
        <taxon>Penicillium</taxon>
    </lineage>
</organism>
<evidence type="ECO:0000256" key="2">
    <source>
        <dbReference type="PIRSR" id="PIRSR610347-2"/>
    </source>
</evidence>
<dbReference type="Proteomes" id="UP000631181">
    <property type="component" value="Unassembled WGS sequence"/>
</dbReference>
<evidence type="ECO:0000256" key="1">
    <source>
        <dbReference type="PIRSR" id="PIRSR610347-1"/>
    </source>
</evidence>
<feature type="compositionally biased region" description="Polar residues" evidence="4">
    <location>
        <begin position="58"/>
        <end position="78"/>
    </location>
</feature>
<sequence length="728" mass="80834">MDASGLEQQMLAAAIAASLEDYQKQESSSTSRKVSSAKTEESPHSLSKGSDKFKSEQPTENQASKISPQRTSKASRPSTPVEDKVVDLTYDSDSDSEVKEIFPKSRSTVGSDTDEDIPQGVSDNESDDELKQAIAMSLESSRQLSKNSTAEILSSGLHADDGLKTPSTLDTEVAHKPGMFSIDRKQMEQERLARLAKRKAGSSPPSFQPSSKTARVDPGAGPTRALAAELASSRIGGLTNISSVKKPVGPLQPKSRPTIQFPYGVVKKTYVAYIPRSNNDITIEEVFQREDLKIAVLSSFLWDMDWLFTKFNPRTTKFILMMGAKEEATRKQYREETASMHNLDLCFPPMEAQVNNMHSKLMLFYHPTHLRIAVPTANLTRTDWGENGLMENTVFLIDLPRITAGYQGRNLDTAFKDELIYFLRASTLRDDAVKALNEFDFTETARYAFVHTIGGSRIGEAWTRSGYCGLGRAITQLGLQPPGPINISYVTSSIGSLNDDFLRAIYLAAKGDDGMTDYNLRYTRESSTQTHDPQRKEMLRMGNEWKDRFHVFFPSDQTVRLAHADPDRTAGTICFSSRWWLGAKFPRGVLKDCVSERRVLMHNKLMYVWPSEPLKMSDGRECKGWAYVGSANISESAWGKLVKDRSSGQPKLNCRNWECGVIVPVTAASTESASSVIDTKGAVSDTISKSQSEAQSLPVKVFHDTVPVPLKIPGADLTESRPPWFFHD</sequence>
<feature type="compositionally biased region" description="Basic and acidic residues" evidence="4">
    <location>
        <begin position="38"/>
        <end position="57"/>
    </location>
</feature>
<accession>A0A8J8W8E5</accession>
<dbReference type="InterPro" id="IPR003903">
    <property type="entry name" value="UIM_dom"/>
</dbReference>
<evidence type="ECO:0000256" key="4">
    <source>
        <dbReference type="SAM" id="MobiDB-lite"/>
    </source>
</evidence>
<dbReference type="SMART" id="SM00726">
    <property type="entry name" value="UIM"/>
    <property type="match status" value="2"/>
</dbReference>
<name>A0A8J8W8E5_9EURO</name>
<evidence type="ECO:0000256" key="3">
    <source>
        <dbReference type="PIRSR" id="PIRSR610347-3"/>
    </source>
</evidence>
<dbReference type="GO" id="GO:0017005">
    <property type="term" value="F:3'-tyrosyl-DNA phosphodiesterase activity"/>
    <property type="evidence" value="ECO:0007669"/>
    <property type="project" value="TreeGrafter"/>
</dbReference>